<evidence type="ECO:0000313" key="11">
    <source>
        <dbReference type="Proteomes" id="UP000008035"/>
    </source>
</evidence>
<dbReference type="RefSeq" id="WP_015038980.1">
    <property type="nucleotide sequence ID" value="NC_018828.1"/>
</dbReference>
<dbReference type="KEGG" id="bpar:BN117_0715"/>
<evidence type="ECO:0000256" key="9">
    <source>
        <dbReference type="SAM" id="Phobius"/>
    </source>
</evidence>
<keyword evidence="7 9" id="KW-0472">Membrane</keyword>
<feature type="transmembrane region" description="Helical" evidence="9">
    <location>
        <begin position="264"/>
        <end position="281"/>
    </location>
</feature>
<dbReference type="InterPro" id="IPR001851">
    <property type="entry name" value="ABC_transp_permease"/>
</dbReference>
<evidence type="ECO:0000256" key="4">
    <source>
        <dbReference type="ARBA" id="ARBA00022692"/>
    </source>
</evidence>
<keyword evidence="2" id="KW-0813">Transport</keyword>
<feature type="transmembrane region" description="Helical" evidence="9">
    <location>
        <begin position="212"/>
        <end position="233"/>
    </location>
</feature>
<dbReference type="PANTHER" id="PTHR11795">
    <property type="entry name" value="BRANCHED-CHAIN AMINO ACID TRANSPORT SYSTEM PERMEASE PROTEIN LIVH"/>
    <property type="match status" value="1"/>
</dbReference>
<dbReference type="EMBL" id="HE965803">
    <property type="protein sequence ID" value="CCJ48048.1"/>
    <property type="molecule type" value="Genomic_DNA"/>
</dbReference>
<evidence type="ECO:0000256" key="7">
    <source>
        <dbReference type="ARBA" id="ARBA00023136"/>
    </source>
</evidence>
<evidence type="ECO:0000313" key="10">
    <source>
        <dbReference type="EMBL" id="CCJ48048.1"/>
    </source>
</evidence>
<feature type="transmembrane region" description="Helical" evidence="9">
    <location>
        <begin position="187"/>
        <end position="206"/>
    </location>
</feature>
<dbReference type="AlphaFoldDB" id="K0M888"/>
<keyword evidence="4 9" id="KW-0812">Transmembrane</keyword>
<dbReference type="Pfam" id="PF02653">
    <property type="entry name" value="BPD_transp_2"/>
    <property type="match status" value="1"/>
</dbReference>
<proteinExistence type="inferred from homology"/>
<sequence length="294" mass="30814">MNLLQQLINGIVLGHAYALIAIGWTLLLGVARLVNFGHGQMYMVGAFVTWWATTSAGMPYLLALPTAMALGALIGLAMQRIMLRATFEQNLVSIMIMTLGFGYVIQGAASLIFGSTGQILDTAWSQRDIEVGELWVTWQDAAIVVAAIAVFAGLKWLLEGSRAGRLVRMVAEDPKLAQLAGVDVRRIYYGVFAFEGAAVAFAAGMVAPRTPILTSMGFEEVIITFVVVVLGGIGSVTGSYAAGVALGVFTALFTALFSALVSPAYATAAAFLVLIGVLVLRPGGLSAGAARGVH</sequence>
<evidence type="ECO:0000256" key="8">
    <source>
        <dbReference type="ARBA" id="ARBA00037998"/>
    </source>
</evidence>
<accession>K0M888</accession>
<dbReference type="GO" id="GO:0022857">
    <property type="term" value="F:transmembrane transporter activity"/>
    <property type="evidence" value="ECO:0007669"/>
    <property type="project" value="InterPro"/>
</dbReference>
<dbReference type="CDD" id="cd06582">
    <property type="entry name" value="TM_PBP1_LivH_like"/>
    <property type="match status" value="1"/>
</dbReference>
<evidence type="ECO:0000256" key="3">
    <source>
        <dbReference type="ARBA" id="ARBA00022475"/>
    </source>
</evidence>
<dbReference type="PANTHER" id="PTHR11795:SF452">
    <property type="entry name" value="ABC TRANSPORTER PERMEASE PROTEIN"/>
    <property type="match status" value="1"/>
</dbReference>
<keyword evidence="5" id="KW-0029">Amino-acid transport</keyword>
<dbReference type="InterPro" id="IPR052157">
    <property type="entry name" value="BCAA_transport_permease"/>
</dbReference>
<comment type="subcellular location">
    <subcellularLocation>
        <location evidence="1">Cell membrane</location>
        <topology evidence="1">Multi-pass membrane protein</topology>
    </subcellularLocation>
</comment>
<evidence type="ECO:0000256" key="1">
    <source>
        <dbReference type="ARBA" id="ARBA00004651"/>
    </source>
</evidence>
<evidence type="ECO:0000256" key="2">
    <source>
        <dbReference type="ARBA" id="ARBA00022448"/>
    </source>
</evidence>
<reference evidence="10 11" key="1">
    <citation type="journal article" date="2012" name="BMC Genomics">
        <title>Comparative genomics of the classical Bordetella subspecies: the evolution and exchange of virulence-associated diversity amongst closely related pathogens.</title>
        <authorList>
            <person name="Park J."/>
            <person name="Zhang Y."/>
            <person name="Buboltz A.M."/>
            <person name="Zhang X."/>
            <person name="Schuster S.C."/>
            <person name="Ahuja U."/>
            <person name="Liu M."/>
            <person name="Miller J.F."/>
            <person name="Sebaihia M."/>
            <person name="Bentley S.D."/>
            <person name="Parkhill J."/>
            <person name="Harvill E.T."/>
        </authorList>
    </citation>
    <scope>NUCLEOTIDE SEQUENCE [LARGE SCALE GENOMIC DNA]</scope>
    <source>
        <strain evidence="10 11">Bpp5</strain>
    </source>
</reference>
<feature type="transmembrane region" description="Helical" evidence="9">
    <location>
        <begin position="90"/>
        <end position="115"/>
    </location>
</feature>
<feature type="transmembrane region" description="Helical" evidence="9">
    <location>
        <begin position="135"/>
        <end position="158"/>
    </location>
</feature>
<protein>
    <submittedName>
        <fullName evidence="10">Branched-chain amino acid ABC transporter, permease protein</fullName>
    </submittedName>
</protein>
<feature type="transmembrane region" description="Helical" evidence="9">
    <location>
        <begin position="6"/>
        <end position="26"/>
    </location>
</feature>
<evidence type="ECO:0000256" key="6">
    <source>
        <dbReference type="ARBA" id="ARBA00022989"/>
    </source>
</evidence>
<organism evidence="10 11">
    <name type="scientific">Bordetella parapertussis (strain Bpp5)</name>
    <dbReference type="NCBI Taxonomy" id="1208660"/>
    <lineage>
        <taxon>Bacteria</taxon>
        <taxon>Pseudomonadati</taxon>
        <taxon>Pseudomonadota</taxon>
        <taxon>Betaproteobacteria</taxon>
        <taxon>Burkholderiales</taxon>
        <taxon>Alcaligenaceae</taxon>
        <taxon>Bordetella</taxon>
    </lineage>
</organism>
<dbReference type="GO" id="GO:0005886">
    <property type="term" value="C:plasma membrane"/>
    <property type="evidence" value="ECO:0007669"/>
    <property type="project" value="UniProtKB-SubCell"/>
</dbReference>
<dbReference type="HOGENOM" id="CLU_039929_3_0_4"/>
<name>K0M888_BORPB</name>
<keyword evidence="3" id="KW-1003">Cell membrane</keyword>
<dbReference type="GO" id="GO:0006865">
    <property type="term" value="P:amino acid transport"/>
    <property type="evidence" value="ECO:0007669"/>
    <property type="project" value="UniProtKB-KW"/>
</dbReference>
<dbReference type="Proteomes" id="UP000008035">
    <property type="component" value="Chromosome"/>
</dbReference>
<evidence type="ECO:0000256" key="5">
    <source>
        <dbReference type="ARBA" id="ARBA00022970"/>
    </source>
</evidence>
<comment type="similarity">
    <text evidence="8">Belongs to the binding-protein-dependent transport system permease family. LivHM subfamily.</text>
</comment>
<gene>
    <name evidence="10" type="ordered locus">BN117_0715</name>
</gene>
<feature type="transmembrane region" description="Helical" evidence="9">
    <location>
        <begin position="58"/>
        <end position="78"/>
    </location>
</feature>
<keyword evidence="6 9" id="KW-1133">Transmembrane helix</keyword>